<dbReference type="GO" id="GO:0016491">
    <property type="term" value="F:oxidoreductase activity"/>
    <property type="evidence" value="ECO:0007669"/>
    <property type="project" value="UniProtKB-KW"/>
</dbReference>
<name>A0A8H5V9A6_GIBSU</name>
<dbReference type="RefSeq" id="XP_036543775.1">
    <property type="nucleotide sequence ID" value="XM_036685910.1"/>
</dbReference>
<feature type="compositionally biased region" description="Polar residues" evidence="3">
    <location>
        <begin position="435"/>
        <end position="449"/>
    </location>
</feature>
<dbReference type="Proteomes" id="UP000547976">
    <property type="component" value="Unassembled WGS sequence"/>
</dbReference>
<feature type="compositionally biased region" description="Polar residues" evidence="3">
    <location>
        <begin position="154"/>
        <end position="163"/>
    </location>
</feature>
<feature type="compositionally biased region" description="Low complexity" evidence="3">
    <location>
        <begin position="228"/>
        <end position="238"/>
    </location>
</feature>
<evidence type="ECO:0000256" key="3">
    <source>
        <dbReference type="SAM" id="MobiDB-lite"/>
    </source>
</evidence>
<sequence length="707" mass="77293">MAASDKNDTVVESIEGDEASEVTHSGAEAESAVAQLSEGREASKKIEQATTEASNQVQPLQSSQTPRGSQPQVSQSPRTAGRPLAPAQVQHAQMVQHQSPRVAQPPYPQMPQSPYYQMPQSPHHRPPSPQMAQHPHMGYVHPYQAPHSPYMAQSPHQMPQSPYQIPQSPHPHMPQSPHPHMPQSPHPQIPPSPYMAHPHYAPQPGDAPPQSPLFTPQGTPIMTPQQSPLFTPLATPRFTPTPTPGPQSAAPTPAPSATPAPSSVASTPAPSSVASTPAPESSSGGQVTYDMGPPPKKKRGPKPKPLSERKMLRTTPIVRKEASYSKRKKEEVIMWMLHTRVDRRGEMVPPSTTDAENHFQIPRSTIAGWKKAMLGLGPIPKPLFAWNPVHCLVRLHNLPKVEAKSTMFTSPMSDNPAKTSLKNNPNRCVIRNRLRSNQTAPQPEPTIQSHPRRTQHQNAQKAYDELKFDRESHGVTVLPLELNDLKGVKSFAEQTLDKIGGDKIDYLLLNAGLGGVGAEGPGPHGSRWCEPYVVNHLSQHYLVHLLREKLVDSKSRIVFVSSGAIRRVSDPSLLDTELKAGSGASASTTYCNTKFTGLLGAQWWRRQLAGTNDVVAVSPGLIPGTGLANRMGIKADMADAKPIPEGAQSVLAAMTRSDFPEDRDRLFLTSWGEWWEKSVIEKSTDKELQGKWCPSKEEIEREAGISS</sequence>
<dbReference type="PANTHER" id="PTHR24320">
    <property type="entry name" value="RETINOL DEHYDROGENASE"/>
    <property type="match status" value="1"/>
</dbReference>
<organism evidence="4 5">
    <name type="scientific">Gibberella subglutinans</name>
    <name type="common">Fusarium subglutinans</name>
    <dbReference type="NCBI Taxonomy" id="42677"/>
    <lineage>
        <taxon>Eukaryota</taxon>
        <taxon>Fungi</taxon>
        <taxon>Dikarya</taxon>
        <taxon>Ascomycota</taxon>
        <taxon>Pezizomycotina</taxon>
        <taxon>Sordariomycetes</taxon>
        <taxon>Hypocreomycetidae</taxon>
        <taxon>Hypocreales</taxon>
        <taxon>Nectriaceae</taxon>
        <taxon>Fusarium</taxon>
        <taxon>Fusarium fujikuroi species complex</taxon>
    </lineage>
</organism>
<feature type="compositionally biased region" description="Low complexity" evidence="3">
    <location>
        <begin position="87"/>
        <end position="98"/>
    </location>
</feature>
<feature type="compositionally biased region" description="Low complexity" evidence="3">
    <location>
        <begin position="112"/>
        <end position="121"/>
    </location>
</feature>
<dbReference type="PANTHER" id="PTHR24320:SF148">
    <property type="entry name" value="NAD(P)-BINDING ROSSMANN-FOLD SUPERFAMILY PROTEIN"/>
    <property type="match status" value="1"/>
</dbReference>
<dbReference type="PRINTS" id="PR01217">
    <property type="entry name" value="PRICHEXTENSN"/>
</dbReference>
<reference evidence="4 5" key="1">
    <citation type="submission" date="2020-05" db="EMBL/GenBank/DDBJ databases">
        <title>Identification and distribution of gene clusters putatively required for synthesis of sphingolipid metabolism inhibitors in phylogenetically diverse species of the filamentous fungus Fusarium.</title>
        <authorList>
            <person name="Kim H.-S."/>
            <person name="Busman M."/>
            <person name="Brown D.W."/>
            <person name="Divon H."/>
            <person name="Uhlig S."/>
            <person name="Proctor R.H."/>
        </authorList>
    </citation>
    <scope>NUCLEOTIDE SEQUENCE [LARGE SCALE GENOMIC DNA]</scope>
    <source>
        <strain evidence="4 5">NRRL 66333</strain>
    </source>
</reference>
<feature type="compositionally biased region" description="Polar residues" evidence="3">
    <location>
        <begin position="48"/>
        <end position="78"/>
    </location>
</feature>
<dbReference type="InterPro" id="IPR036291">
    <property type="entry name" value="NAD(P)-bd_dom_sf"/>
</dbReference>
<feature type="compositionally biased region" description="Pro residues" evidence="3">
    <location>
        <begin position="168"/>
        <end position="193"/>
    </location>
</feature>
<feature type="compositionally biased region" description="Polar residues" evidence="3">
    <location>
        <begin position="212"/>
        <end position="227"/>
    </location>
</feature>
<dbReference type="Gene3D" id="3.40.50.720">
    <property type="entry name" value="NAD(P)-binding Rossmann-like Domain"/>
    <property type="match status" value="1"/>
</dbReference>
<evidence type="ECO:0000313" key="4">
    <source>
        <dbReference type="EMBL" id="KAF5613550.1"/>
    </source>
</evidence>
<evidence type="ECO:0000256" key="2">
    <source>
        <dbReference type="ARBA" id="ARBA00023002"/>
    </source>
</evidence>
<dbReference type="EMBL" id="JAAOAV010000003">
    <property type="protein sequence ID" value="KAF5613550.1"/>
    <property type="molecule type" value="Genomic_DNA"/>
</dbReference>
<evidence type="ECO:0000313" key="5">
    <source>
        <dbReference type="Proteomes" id="UP000547976"/>
    </source>
</evidence>
<gene>
    <name evidence="4" type="ORF">FSUBG_759</name>
</gene>
<keyword evidence="5" id="KW-1185">Reference proteome</keyword>
<comment type="similarity">
    <text evidence="1">Belongs to the short-chain dehydrogenases/reductases (SDR) family.</text>
</comment>
<comment type="caution">
    <text evidence="4">The sequence shown here is derived from an EMBL/GenBank/DDBJ whole genome shotgun (WGS) entry which is preliminary data.</text>
</comment>
<feature type="region of interest" description="Disordered" evidence="3">
    <location>
        <begin position="434"/>
        <end position="460"/>
    </location>
</feature>
<dbReference type="OrthoDB" id="542013at2759"/>
<feature type="region of interest" description="Disordered" evidence="3">
    <location>
        <begin position="1"/>
        <end position="324"/>
    </location>
</feature>
<dbReference type="AlphaFoldDB" id="A0A8H5V9A6"/>
<feature type="compositionally biased region" description="Low complexity" evidence="3">
    <location>
        <begin position="259"/>
        <end position="283"/>
    </location>
</feature>
<dbReference type="GeneID" id="59320628"/>
<proteinExistence type="inferred from homology"/>
<keyword evidence="2" id="KW-0560">Oxidoreductase</keyword>
<protein>
    <submittedName>
        <fullName evidence="4">WW domain protein</fullName>
    </submittedName>
</protein>
<dbReference type="SUPFAM" id="SSF51735">
    <property type="entry name" value="NAD(P)-binding Rossmann-fold domains"/>
    <property type="match status" value="1"/>
</dbReference>
<evidence type="ECO:0000256" key="1">
    <source>
        <dbReference type="ARBA" id="ARBA00006484"/>
    </source>
</evidence>
<accession>A0A8H5V9A6</accession>
<feature type="compositionally biased region" description="Basic and acidic residues" evidence="3">
    <location>
        <begin position="38"/>
        <end position="47"/>
    </location>
</feature>